<evidence type="ECO:0000256" key="1">
    <source>
        <dbReference type="SAM" id="MobiDB-lite"/>
    </source>
</evidence>
<proteinExistence type="predicted"/>
<protein>
    <recommendedName>
        <fullName evidence="4">Geminin</fullName>
    </recommendedName>
</protein>
<evidence type="ECO:0000313" key="2">
    <source>
        <dbReference type="EMBL" id="KAK5641613.1"/>
    </source>
</evidence>
<evidence type="ECO:0008006" key="4">
    <source>
        <dbReference type="Google" id="ProtNLM"/>
    </source>
</evidence>
<dbReference type="SUPFAM" id="SSF111469">
    <property type="entry name" value="Geminin coiled-coil domain"/>
    <property type="match status" value="1"/>
</dbReference>
<dbReference type="AlphaFoldDB" id="A0AAN7V9T9"/>
<gene>
    <name evidence="2" type="ORF">RI129_010160</name>
</gene>
<dbReference type="EMBL" id="JAVRBK010000007">
    <property type="protein sequence ID" value="KAK5641613.1"/>
    <property type="molecule type" value="Genomic_DNA"/>
</dbReference>
<dbReference type="Pfam" id="PF07412">
    <property type="entry name" value="Geminin"/>
    <property type="match status" value="1"/>
</dbReference>
<dbReference type="GO" id="GO:0006275">
    <property type="term" value="P:regulation of DNA replication"/>
    <property type="evidence" value="ECO:0007669"/>
    <property type="project" value="InterPro"/>
</dbReference>
<feature type="region of interest" description="Disordered" evidence="1">
    <location>
        <begin position="140"/>
        <end position="161"/>
    </location>
</feature>
<organism evidence="2 3">
    <name type="scientific">Pyrocoelia pectoralis</name>
    <dbReference type="NCBI Taxonomy" id="417401"/>
    <lineage>
        <taxon>Eukaryota</taxon>
        <taxon>Metazoa</taxon>
        <taxon>Ecdysozoa</taxon>
        <taxon>Arthropoda</taxon>
        <taxon>Hexapoda</taxon>
        <taxon>Insecta</taxon>
        <taxon>Pterygota</taxon>
        <taxon>Neoptera</taxon>
        <taxon>Endopterygota</taxon>
        <taxon>Coleoptera</taxon>
        <taxon>Polyphaga</taxon>
        <taxon>Elateriformia</taxon>
        <taxon>Elateroidea</taxon>
        <taxon>Lampyridae</taxon>
        <taxon>Lampyrinae</taxon>
        <taxon>Pyrocoelia</taxon>
    </lineage>
</organism>
<name>A0AAN7V9T9_9COLE</name>
<accession>A0AAN7V9T9</accession>
<reference evidence="2 3" key="1">
    <citation type="journal article" date="2024" name="Insects">
        <title>An Improved Chromosome-Level Genome Assembly of the Firefly Pyrocoelia pectoralis.</title>
        <authorList>
            <person name="Fu X."/>
            <person name="Meyer-Rochow V.B."/>
            <person name="Ballantyne L."/>
            <person name="Zhu X."/>
        </authorList>
    </citation>
    <scope>NUCLEOTIDE SEQUENCE [LARGE SCALE GENOMIC DNA]</scope>
    <source>
        <strain evidence="2">XCY_ONT2</strain>
    </source>
</reference>
<dbReference type="Gene3D" id="1.20.5.1180">
    <property type="entry name" value="Geminin coiled-coil domain"/>
    <property type="match status" value="1"/>
</dbReference>
<feature type="compositionally biased region" description="Acidic residues" evidence="1">
    <location>
        <begin position="142"/>
        <end position="151"/>
    </location>
</feature>
<dbReference type="InterPro" id="IPR022786">
    <property type="entry name" value="Geminin/Multicilin"/>
</dbReference>
<keyword evidence="3" id="KW-1185">Reference proteome</keyword>
<dbReference type="Proteomes" id="UP001329430">
    <property type="component" value="Chromosome 7"/>
</dbReference>
<feature type="compositionally biased region" description="Basic and acidic residues" evidence="1">
    <location>
        <begin position="152"/>
        <end position="161"/>
    </location>
</feature>
<comment type="caution">
    <text evidence="2">The sequence shown here is derived from an EMBL/GenBank/DDBJ whole genome shotgun (WGS) entry which is preliminary data.</text>
</comment>
<sequence>MKTTGPNKVVIKIDSQEQEIARSSRTNIKVLQEVANKENLISRKRMVKDIKLTSEDKPKQVAHKAIQTGEAVITAEDLTSDNELNVDYWRLLAEKRGESLNESLQENERLKDELECLENENKVCKDLLDESRHLVAVLQEMLENEEDEDTNDTDKSTNENS</sequence>
<evidence type="ECO:0000313" key="3">
    <source>
        <dbReference type="Proteomes" id="UP001329430"/>
    </source>
</evidence>